<reference evidence="3 4" key="1">
    <citation type="submission" date="2009-02" db="EMBL/GenBank/DDBJ databases">
        <title>Annotation of Streptomyces hygroscopicus strain ATCC 53653.</title>
        <authorList>
            <consortium name="The Broad Institute Genome Sequencing Platform"/>
            <consortium name="Broad Institute Microbial Sequencing Center"/>
            <person name="Fischbach M."/>
            <person name="Godfrey P."/>
            <person name="Ward D."/>
            <person name="Young S."/>
            <person name="Zeng Q."/>
            <person name="Koehrsen M."/>
            <person name="Alvarado L."/>
            <person name="Berlin A.M."/>
            <person name="Bochicchio J."/>
            <person name="Borenstein D."/>
            <person name="Chapman S.B."/>
            <person name="Chen Z."/>
            <person name="Engels R."/>
            <person name="Freedman E."/>
            <person name="Gellesch M."/>
            <person name="Goldberg J."/>
            <person name="Griggs A."/>
            <person name="Gujja S."/>
            <person name="Heilman E.R."/>
            <person name="Heiman D.I."/>
            <person name="Hepburn T.A."/>
            <person name="Howarth C."/>
            <person name="Jen D."/>
            <person name="Larson L."/>
            <person name="Lewis B."/>
            <person name="Mehta T."/>
            <person name="Park D."/>
            <person name="Pearson M."/>
            <person name="Richards J."/>
            <person name="Roberts A."/>
            <person name="Saif S."/>
            <person name="Shea T.D."/>
            <person name="Shenoy N."/>
            <person name="Sisk P."/>
            <person name="Stolte C."/>
            <person name="Sykes S.N."/>
            <person name="Thomson T."/>
            <person name="Walk T."/>
            <person name="White J."/>
            <person name="Yandava C."/>
            <person name="Straight P."/>
            <person name="Clardy J."/>
            <person name="Hung D."/>
            <person name="Kolter R."/>
            <person name="Mekalanos J."/>
            <person name="Walker S."/>
            <person name="Walsh C.T."/>
            <person name="Wieland-Brown L.C."/>
            <person name="Haas B."/>
            <person name="Nusbaum C."/>
            <person name="Birren B."/>
        </authorList>
    </citation>
    <scope>NUCLEOTIDE SEQUENCE [LARGE SCALE GENOMIC DNA]</scope>
    <source>
        <strain evidence="3 4">ATCC 53653</strain>
    </source>
</reference>
<proteinExistence type="predicted"/>
<dbReference type="AlphaFoldDB" id="D9WVR9"/>
<dbReference type="STRING" id="457427.SSOG_04142"/>
<protein>
    <submittedName>
        <fullName evidence="3">Putative PE-PGRS family protein</fullName>
    </submittedName>
</protein>
<dbReference type="CDD" id="cd07750">
    <property type="entry name" value="PolyPPase_VTC_like"/>
    <property type="match status" value="1"/>
</dbReference>
<organism evidence="3 4">
    <name type="scientific">Streptomyces himastatinicus ATCC 53653</name>
    <dbReference type="NCBI Taxonomy" id="457427"/>
    <lineage>
        <taxon>Bacteria</taxon>
        <taxon>Bacillati</taxon>
        <taxon>Actinomycetota</taxon>
        <taxon>Actinomycetes</taxon>
        <taxon>Kitasatosporales</taxon>
        <taxon>Streptomycetaceae</taxon>
        <taxon>Streptomyces</taxon>
        <taxon>Streptomyces violaceusniger group</taxon>
    </lineage>
</organism>
<dbReference type="InterPro" id="IPR018966">
    <property type="entry name" value="VTC_domain"/>
</dbReference>
<evidence type="ECO:0000313" key="3">
    <source>
        <dbReference type="EMBL" id="EFL24429.1"/>
    </source>
</evidence>
<sequence length="476" mass="52341">MGRARPASGPRPGRGGRAHLRRLLPQTPTARSDTGLSRLERRPVRGGRGARPGRRRRRNGARLRPVRRAVHDQAAVRLHSARGGRVLLHDPGPRPAQRTAAAGRRTRRRAVRTAAARPVRRRPSAAAGGRAAQRRHPRHRAPRPGRAPRRPRRPARGAAGLAGRRGRLRTRSDGRRRAVPRARDRPPGRAGARVPAQARRAARAALPGGRMTSPALRAVADAARAAAPVSLPEVRADAELLARFDRGYLLPAEVFTEFAARLTASGFRALTIGGRRSFRYHSVYLDTPGLRCFHDHRQGRRLRFKVRERVYEDSGERQFEVKLKGRHGETVKHRRELGAGESAEGPAARTFLVDVLRDAYGIEAPDRLRPSAITDYRRATFVAAGQRVTCDTGLVCRDPRSGAALAVDRRLVVVETKSAGHLTETDRLLHRLGVRAAEFTKYCGALAVLRPDLPANQWRRAVRAAFGGGSGLPRSA</sequence>
<dbReference type="Pfam" id="PF09359">
    <property type="entry name" value="VTC"/>
    <property type="match status" value="1"/>
</dbReference>
<feature type="region of interest" description="Disordered" evidence="1">
    <location>
        <begin position="1"/>
        <end position="209"/>
    </location>
</feature>
<feature type="compositionally biased region" description="Low complexity" evidence="1">
    <location>
        <begin position="1"/>
        <end position="11"/>
    </location>
</feature>
<feature type="compositionally biased region" description="Basic and acidic residues" evidence="1">
    <location>
        <begin position="170"/>
        <end position="187"/>
    </location>
</feature>
<feature type="domain" description="VTC" evidence="2">
    <location>
        <begin position="256"/>
        <end position="449"/>
    </location>
</feature>
<accession>D9WVR9</accession>
<evidence type="ECO:0000256" key="1">
    <source>
        <dbReference type="SAM" id="MobiDB-lite"/>
    </source>
</evidence>
<gene>
    <name evidence="3" type="ORF">SSOG_04142</name>
</gene>
<dbReference type="EMBL" id="GG657754">
    <property type="protein sequence ID" value="EFL24429.1"/>
    <property type="molecule type" value="Genomic_DNA"/>
</dbReference>
<feature type="compositionally biased region" description="Polar residues" evidence="1">
    <location>
        <begin position="26"/>
        <end position="35"/>
    </location>
</feature>
<evidence type="ECO:0000259" key="2">
    <source>
        <dbReference type="Pfam" id="PF09359"/>
    </source>
</evidence>
<dbReference type="Proteomes" id="UP000003963">
    <property type="component" value="Unassembled WGS sequence"/>
</dbReference>
<feature type="compositionally biased region" description="Basic residues" evidence="1">
    <location>
        <begin position="132"/>
        <end position="155"/>
    </location>
</feature>
<evidence type="ECO:0000313" key="4">
    <source>
        <dbReference type="Proteomes" id="UP000003963"/>
    </source>
</evidence>
<feature type="compositionally biased region" description="Low complexity" evidence="1">
    <location>
        <begin position="188"/>
        <end position="209"/>
    </location>
</feature>
<dbReference type="HOGENOM" id="CLU_573533_0_0_11"/>
<feature type="compositionally biased region" description="Basic residues" evidence="1">
    <location>
        <begin position="51"/>
        <end position="68"/>
    </location>
</feature>
<name>D9WVR9_9ACTN</name>
<keyword evidence="4" id="KW-1185">Reference proteome</keyword>